<evidence type="ECO:0000313" key="1">
    <source>
        <dbReference type="EMBL" id="EFM92381.1"/>
    </source>
</evidence>
<sequence length="120" mass="13126">MSSLANWSYTAKATIWRSNGVDDDGIQTFEPPFIIDCDYGSNLAFAKHDIGREQVKGFTIWTEYSLASVGDYILIGESNEPSPFTVGADEVINVLQYADTFNRSKDDYAIITGGKNGGKG</sequence>
<dbReference type="EMBL" id="ADOG01000009">
    <property type="protein sequence ID" value="EFM92381.1"/>
    <property type="molecule type" value="Genomic_DNA"/>
</dbReference>
<dbReference type="RefSeq" id="WP_005607307.1">
    <property type="nucleotide sequence ID" value="NZ_ADOG01000009.1"/>
</dbReference>
<name>A0A828PLE0_ACTPL</name>
<accession>A0A828PLE0</accession>
<comment type="caution">
    <text evidence="1">The sequence shown here is derived from an EMBL/GenBank/DDBJ whole genome shotgun (WGS) entry which is preliminary data.</text>
</comment>
<protein>
    <submittedName>
        <fullName evidence="1">Uncharacterized protein</fullName>
    </submittedName>
</protein>
<proteinExistence type="predicted"/>
<evidence type="ECO:0000313" key="2">
    <source>
        <dbReference type="Proteomes" id="UP000005341"/>
    </source>
</evidence>
<gene>
    <name evidence="1" type="ORF">appser6_5850</name>
</gene>
<reference evidence="1 2" key="1">
    <citation type="journal article" date="2010" name="J. Bacteriol.">
        <title>Comparative genomic characterization of Actinobacillus pleuropneumoniae.</title>
        <authorList>
            <person name="Xu Z."/>
            <person name="Chen X."/>
            <person name="Li L."/>
            <person name="Li T."/>
            <person name="Wang S."/>
            <person name="Chen H."/>
            <person name="Zhou R."/>
        </authorList>
    </citation>
    <scope>NUCLEOTIDE SEQUENCE [LARGE SCALE GENOMIC DNA]</scope>
    <source>
        <strain evidence="1 2">Femo</strain>
    </source>
</reference>
<organism evidence="1 2">
    <name type="scientific">Actinobacillus pleuropneumoniae serovar 6 str. Femo</name>
    <dbReference type="NCBI Taxonomy" id="754256"/>
    <lineage>
        <taxon>Bacteria</taxon>
        <taxon>Pseudomonadati</taxon>
        <taxon>Pseudomonadota</taxon>
        <taxon>Gammaproteobacteria</taxon>
        <taxon>Pasteurellales</taxon>
        <taxon>Pasteurellaceae</taxon>
        <taxon>Actinobacillus</taxon>
    </lineage>
</organism>
<dbReference type="Proteomes" id="UP000005341">
    <property type="component" value="Unassembled WGS sequence"/>
</dbReference>
<dbReference type="AlphaFoldDB" id="A0A828PLE0"/>